<proteinExistence type="predicted"/>
<protein>
    <submittedName>
        <fullName evidence="2">BA75_03772T0</fullName>
    </submittedName>
</protein>
<name>A0A1B2JGG4_PICPA</name>
<accession>A0A1B2JGG4</accession>
<dbReference type="OrthoDB" id="10290343at2759"/>
<evidence type="ECO:0000256" key="1">
    <source>
        <dbReference type="SAM" id="MobiDB-lite"/>
    </source>
</evidence>
<keyword evidence="3" id="KW-1185">Reference proteome</keyword>
<feature type="region of interest" description="Disordered" evidence="1">
    <location>
        <begin position="218"/>
        <end position="237"/>
    </location>
</feature>
<feature type="compositionally biased region" description="Polar residues" evidence="1">
    <location>
        <begin position="218"/>
        <end position="232"/>
    </location>
</feature>
<feature type="region of interest" description="Disordered" evidence="1">
    <location>
        <begin position="84"/>
        <end position="114"/>
    </location>
</feature>
<evidence type="ECO:0000313" key="2">
    <source>
        <dbReference type="EMBL" id="ANZ76981.1"/>
    </source>
</evidence>
<dbReference type="EMBL" id="CP014586">
    <property type="protein sequence ID" value="ANZ76981.1"/>
    <property type="molecule type" value="Genomic_DNA"/>
</dbReference>
<dbReference type="Proteomes" id="UP000094565">
    <property type="component" value="Chromosome 3"/>
</dbReference>
<reference evidence="2 3" key="1">
    <citation type="submission" date="2016-02" db="EMBL/GenBank/DDBJ databases">
        <title>Comparative genomic and transcriptomic foundation for Pichia pastoris.</title>
        <authorList>
            <person name="Love K.R."/>
            <person name="Shah K.A."/>
            <person name="Whittaker C.A."/>
            <person name="Wu J."/>
            <person name="Bartlett M.C."/>
            <person name="Ma D."/>
            <person name="Leeson R.L."/>
            <person name="Priest M."/>
            <person name="Young S.K."/>
            <person name="Love J.C."/>
        </authorList>
    </citation>
    <scope>NUCLEOTIDE SEQUENCE [LARGE SCALE GENOMIC DNA]</scope>
    <source>
        <strain evidence="2 3">ATCC 28485</strain>
    </source>
</reference>
<dbReference type="AlphaFoldDB" id="A0A1B2JGG4"/>
<feature type="compositionally biased region" description="Basic and acidic residues" evidence="1">
    <location>
        <begin position="89"/>
        <end position="98"/>
    </location>
</feature>
<evidence type="ECO:0000313" key="3">
    <source>
        <dbReference type="Proteomes" id="UP000094565"/>
    </source>
</evidence>
<organism evidence="2 3">
    <name type="scientific">Komagataella pastoris</name>
    <name type="common">Yeast</name>
    <name type="synonym">Pichia pastoris</name>
    <dbReference type="NCBI Taxonomy" id="4922"/>
    <lineage>
        <taxon>Eukaryota</taxon>
        <taxon>Fungi</taxon>
        <taxon>Dikarya</taxon>
        <taxon>Ascomycota</taxon>
        <taxon>Saccharomycotina</taxon>
        <taxon>Pichiomycetes</taxon>
        <taxon>Pichiales</taxon>
        <taxon>Pichiaceae</taxon>
        <taxon>Komagataella</taxon>
    </lineage>
</organism>
<feature type="compositionally biased region" description="Basic and acidic residues" evidence="1">
    <location>
        <begin position="31"/>
        <end position="41"/>
    </location>
</feature>
<feature type="region of interest" description="Disordered" evidence="1">
    <location>
        <begin position="31"/>
        <end position="54"/>
    </location>
</feature>
<gene>
    <name evidence="2" type="ORF">ATY40_BA7503772</name>
</gene>
<sequence>MNREPLEPIGNRQHQIKNDRVKRALDFLESRVQNTKKEPASKPKSILRTNQHNNVLREDPLQRLHTNTNERPTHRDYIRKPYTPSFRHQKFDRTDTKLLNKPASSQPPREREAERVSILDRLELKEKHKRQEFRDHSPIRQIPELSKVPLSPLLKNSGVLKSQRLQQNDPISKTKKVTKPKRQSRVLGVLGSIGSKITNSLLRVDEIDDLIGRHNARVNSNPLSEPASINTSRGKDLTKPRSLDPNEYYFLV</sequence>